<dbReference type="InterPro" id="IPR050317">
    <property type="entry name" value="Plant_Fungal_Acyltransferase"/>
</dbReference>
<proteinExistence type="predicted"/>
<evidence type="ECO:0000256" key="1">
    <source>
        <dbReference type="ARBA" id="ARBA00022679"/>
    </source>
</evidence>
<dbReference type="Proteomes" id="UP001215151">
    <property type="component" value="Unassembled WGS sequence"/>
</dbReference>
<gene>
    <name evidence="2" type="ORF">ONZ51_g1367</name>
</gene>
<dbReference type="GO" id="GO:0016747">
    <property type="term" value="F:acyltransferase activity, transferring groups other than amino-acyl groups"/>
    <property type="evidence" value="ECO:0007669"/>
    <property type="project" value="TreeGrafter"/>
</dbReference>
<dbReference type="PANTHER" id="PTHR31642:SF310">
    <property type="entry name" value="FATTY ALCOHOL:CAFFEOYL-COA ACYLTRANSFERASE"/>
    <property type="match status" value="1"/>
</dbReference>
<dbReference type="Gene3D" id="3.30.559.10">
    <property type="entry name" value="Chloramphenicol acetyltransferase-like domain"/>
    <property type="match status" value="2"/>
</dbReference>
<dbReference type="EMBL" id="JAPEVG010000018">
    <property type="protein sequence ID" value="KAJ8496049.1"/>
    <property type="molecule type" value="Genomic_DNA"/>
</dbReference>
<sequence length="473" mass="52400">MNTRQLVLPSGPTVLGSRRLYRLSKNDLLINFTVDIAYLVPAELDVARLRNALAHTLTSFPLFCGKLVKEPEWAICLAPMPGAPLTIREGLPEGCDKSGDMEVVQLQPGPLIDRIDPFRLLSGEDPALAKVTVATGTNATFLGVSCTHTLADLHIVLKFLRTWSQLYIGMVIEPPPVYNDNIQLTLPSDPQRCAYLKSKLPSLLTTTFPLDNFDHSLFFPYPVTRIDVHFTGAQVSALHEAVVRLAVGRNGSLTAIKAAMLTRQDALSAFFVTVANASYDTPVTRIHNVVNCRGFNPDVLPKDMVGNGLQYAATPPVVISPNIREMVLTYAVNIRVSLLEARNPQYVKDVLAVSGEEWYQPAQANRGHYVPPTPGEVIINSNYRHDWPSAHFGHPGTVRWQHPDAVPTDNYILMFPSNPVQTHNGEWYTDEGACEVTLKVKKGREDLFMAALKTVWIEVVGEELKTPRMDVYA</sequence>
<dbReference type="PANTHER" id="PTHR31642">
    <property type="entry name" value="TRICHOTHECENE 3-O-ACETYLTRANSFERASE"/>
    <property type="match status" value="1"/>
</dbReference>
<dbReference type="AlphaFoldDB" id="A0AAD7XD34"/>
<keyword evidence="3" id="KW-1185">Reference proteome</keyword>
<keyword evidence="1" id="KW-0808">Transferase</keyword>
<reference evidence="2" key="1">
    <citation type="submission" date="2022-11" db="EMBL/GenBank/DDBJ databases">
        <title>Genome Sequence of Cubamyces cubensis.</title>
        <authorList>
            <person name="Buettner E."/>
        </authorList>
    </citation>
    <scope>NUCLEOTIDE SEQUENCE</scope>
    <source>
        <strain evidence="2">MPL-01</strain>
    </source>
</reference>
<evidence type="ECO:0000313" key="3">
    <source>
        <dbReference type="Proteomes" id="UP001215151"/>
    </source>
</evidence>
<organism evidence="2 3">
    <name type="scientific">Trametes cubensis</name>
    <dbReference type="NCBI Taxonomy" id="1111947"/>
    <lineage>
        <taxon>Eukaryota</taxon>
        <taxon>Fungi</taxon>
        <taxon>Dikarya</taxon>
        <taxon>Basidiomycota</taxon>
        <taxon>Agaricomycotina</taxon>
        <taxon>Agaricomycetes</taxon>
        <taxon>Polyporales</taxon>
        <taxon>Polyporaceae</taxon>
        <taxon>Trametes</taxon>
    </lineage>
</organism>
<protein>
    <submittedName>
        <fullName evidence="2">Uncharacterized protein</fullName>
    </submittedName>
</protein>
<dbReference type="InterPro" id="IPR023213">
    <property type="entry name" value="CAT-like_dom_sf"/>
</dbReference>
<comment type="caution">
    <text evidence="2">The sequence shown here is derived from an EMBL/GenBank/DDBJ whole genome shotgun (WGS) entry which is preliminary data.</text>
</comment>
<accession>A0AAD7XD34</accession>
<evidence type="ECO:0000313" key="2">
    <source>
        <dbReference type="EMBL" id="KAJ8496049.1"/>
    </source>
</evidence>
<name>A0AAD7XD34_9APHY</name>